<feature type="transmembrane region" description="Helical" evidence="2">
    <location>
        <begin position="141"/>
        <end position="170"/>
    </location>
</feature>
<proteinExistence type="predicted"/>
<name>A0A455T5U7_9CHLR</name>
<feature type="domain" description="Response regulatory" evidence="3">
    <location>
        <begin position="8"/>
        <end position="118"/>
    </location>
</feature>
<dbReference type="GO" id="GO:0000160">
    <property type="term" value="P:phosphorelay signal transduction system"/>
    <property type="evidence" value="ECO:0007669"/>
    <property type="project" value="InterPro"/>
</dbReference>
<dbReference type="InterPro" id="IPR011006">
    <property type="entry name" value="CheY-like_superfamily"/>
</dbReference>
<evidence type="ECO:0000256" key="2">
    <source>
        <dbReference type="SAM" id="Phobius"/>
    </source>
</evidence>
<evidence type="ECO:0000259" key="3">
    <source>
        <dbReference type="PROSITE" id="PS50110"/>
    </source>
</evidence>
<dbReference type="InterPro" id="IPR001789">
    <property type="entry name" value="Sig_transdc_resp-reg_receiver"/>
</dbReference>
<organism evidence="4">
    <name type="scientific">Thermogemmatispora argillosa</name>
    <dbReference type="NCBI Taxonomy" id="2045280"/>
    <lineage>
        <taxon>Bacteria</taxon>
        <taxon>Bacillati</taxon>
        <taxon>Chloroflexota</taxon>
        <taxon>Ktedonobacteria</taxon>
        <taxon>Thermogemmatisporales</taxon>
        <taxon>Thermogemmatisporaceae</taxon>
        <taxon>Thermogemmatispora</taxon>
    </lineage>
</organism>
<evidence type="ECO:0000256" key="1">
    <source>
        <dbReference type="PROSITE-ProRule" id="PRU00169"/>
    </source>
</evidence>
<protein>
    <recommendedName>
        <fullName evidence="3">Response regulatory domain-containing protein</fullName>
    </recommendedName>
</protein>
<reference evidence="4" key="1">
    <citation type="submission" date="2018-12" db="EMBL/GenBank/DDBJ databases">
        <title>Novel natural products biosynthetic potential of the class Ktedonobacteria.</title>
        <authorList>
            <person name="Zheng Y."/>
            <person name="Saitou A."/>
            <person name="Wang C.M."/>
            <person name="Toyoda A."/>
            <person name="Minakuchi Y."/>
            <person name="Sekiguchi Y."/>
            <person name="Ueda K."/>
            <person name="Takano H."/>
            <person name="Sakai Y."/>
            <person name="Yokota A."/>
            <person name="Yabe S."/>
        </authorList>
    </citation>
    <scope>NUCLEOTIDE SEQUENCE</scope>
    <source>
        <strain evidence="4">A3-2</strain>
    </source>
</reference>
<gene>
    <name evidence="4" type="ORF">KTA_22240</name>
</gene>
<dbReference type="Gene3D" id="3.40.50.2300">
    <property type="match status" value="1"/>
</dbReference>
<dbReference type="SUPFAM" id="SSF52172">
    <property type="entry name" value="CheY-like"/>
    <property type="match status" value="1"/>
</dbReference>
<keyword evidence="2" id="KW-1133">Transmembrane helix</keyword>
<dbReference type="Gene3D" id="1.10.287.70">
    <property type="match status" value="1"/>
</dbReference>
<keyword evidence="2" id="KW-0472">Membrane</keyword>
<evidence type="ECO:0000313" key="4">
    <source>
        <dbReference type="EMBL" id="BBH94025.1"/>
    </source>
</evidence>
<dbReference type="EMBL" id="AP019377">
    <property type="protein sequence ID" value="BBH94025.1"/>
    <property type="molecule type" value="Genomic_DNA"/>
</dbReference>
<keyword evidence="1" id="KW-0597">Phosphoprotein</keyword>
<dbReference type="AlphaFoldDB" id="A0A455T5U7"/>
<accession>A0A455T5U7</accession>
<dbReference type="PROSITE" id="PS50110">
    <property type="entry name" value="RESPONSE_REGULATORY"/>
    <property type="match status" value="1"/>
</dbReference>
<keyword evidence="2" id="KW-0812">Transmembrane</keyword>
<sequence length="195" mass="21184">MADLSSRTVLVIEAETPLRRLIALGLQQREIAVVATDPQSWPSRLAECRPALLIVDIDTDRRQDGSLLQALCAQARLREAAIIVLSWETPALALDERTFYVRKPFDARALLALVEEQLSARYAADTEAVASQPSLCPLVTAVGLLLISIGLMVQLVIAGLGLAIVLAALLRWTLGQQSSAYLLSSRLQPSHPCHV</sequence>
<feature type="modified residue" description="4-aspartylphosphate" evidence="1">
    <location>
        <position position="56"/>
    </location>
</feature>